<dbReference type="SFLD" id="SFLDG01137">
    <property type="entry name" value="C1.6.1:_Phosphoserine_Phosphat"/>
    <property type="match status" value="1"/>
</dbReference>
<dbReference type="InterPro" id="IPR023214">
    <property type="entry name" value="HAD_sf"/>
</dbReference>
<keyword evidence="9" id="KW-0460">Magnesium</keyword>
<evidence type="ECO:0000256" key="4">
    <source>
        <dbReference type="ARBA" id="ARBA00012640"/>
    </source>
</evidence>
<proteinExistence type="inferred from homology"/>
<dbReference type="SFLD" id="SFLDG01136">
    <property type="entry name" value="C1.6:_Phosphoserine_Phosphatas"/>
    <property type="match status" value="1"/>
</dbReference>
<accession>A0A0C6PEB0</accession>
<protein>
    <recommendedName>
        <fullName evidence="5">Phosphoserine phosphatase</fullName>
        <ecNumber evidence="4">3.1.3.3</ecNumber>
    </recommendedName>
    <alternativeName>
        <fullName evidence="11">O-phosphoserine phosphohydrolase</fullName>
    </alternativeName>
</protein>
<comment type="catalytic activity">
    <reaction evidence="13">
        <text>O-phospho-D-serine + H2O = D-serine + phosphate</text>
        <dbReference type="Rhea" id="RHEA:24873"/>
        <dbReference type="ChEBI" id="CHEBI:15377"/>
        <dbReference type="ChEBI" id="CHEBI:35247"/>
        <dbReference type="ChEBI" id="CHEBI:43474"/>
        <dbReference type="ChEBI" id="CHEBI:58680"/>
        <dbReference type="EC" id="3.1.3.3"/>
    </reaction>
</comment>
<dbReference type="SFLD" id="SFLDS00003">
    <property type="entry name" value="Haloacid_Dehalogenase"/>
    <property type="match status" value="1"/>
</dbReference>
<dbReference type="InterPro" id="IPR025138">
    <property type="entry name" value="DUF4072"/>
</dbReference>
<dbReference type="Pfam" id="PF12710">
    <property type="entry name" value="HAD"/>
    <property type="match status" value="1"/>
</dbReference>
<reference evidence="16 17" key="1">
    <citation type="journal article" date="2012" name="BMC Genomics">
        <title>Comparative genomics of the classical Bordetella subspecies: the evolution and exchange of virulence-associated diversity amongst closely related pathogens.</title>
        <authorList>
            <person name="Park J."/>
            <person name="Zhang Y."/>
            <person name="Buboltz A.M."/>
            <person name="Zhang X."/>
            <person name="Schuster S.C."/>
            <person name="Ahuja U."/>
            <person name="Liu M."/>
            <person name="Miller J.F."/>
            <person name="Sebaihia M."/>
            <person name="Bentley S.D."/>
            <person name="Parkhill J."/>
            <person name="Harvill E.T."/>
        </authorList>
    </citation>
    <scope>NUCLEOTIDE SEQUENCE [LARGE SCALE GENOMIC DNA]</scope>
    <source>
        <strain evidence="16 17">253</strain>
    </source>
</reference>
<dbReference type="Proteomes" id="UP000007564">
    <property type="component" value="Chromosome"/>
</dbReference>
<dbReference type="PANTHER" id="PTHR43344">
    <property type="entry name" value="PHOSPHOSERINE PHOSPHATASE"/>
    <property type="match status" value="1"/>
</dbReference>
<evidence type="ECO:0000256" key="6">
    <source>
        <dbReference type="ARBA" id="ARBA00022605"/>
    </source>
</evidence>
<evidence type="ECO:0000256" key="14">
    <source>
        <dbReference type="PIRSR" id="PIRSR604469-1"/>
    </source>
</evidence>
<feature type="domain" description="DUF4072" evidence="15">
    <location>
        <begin position="6"/>
        <end position="53"/>
    </location>
</feature>
<feature type="active site" description="Proton donor" evidence="14">
    <location>
        <position position="84"/>
    </location>
</feature>
<comment type="similarity">
    <text evidence="3">Belongs to the HAD-like hydrolase superfamily. SerB family.</text>
</comment>
<dbReference type="InterPro" id="IPR050582">
    <property type="entry name" value="HAD-like_SerB"/>
</dbReference>
<evidence type="ECO:0000256" key="1">
    <source>
        <dbReference type="ARBA" id="ARBA00001946"/>
    </source>
</evidence>
<evidence type="ECO:0000256" key="8">
    <source>
        <dbReference type="ARBA" id="ARBA00022801"/>
    </source>
</evidence>
<dbReference type="Pfam" id="PF13284">
    <property type="entry name" value="DUF4072"/>
    <property type="match status" value="1"/>
</dbReference>
<dbReference type="EC" id="3.1.3.3" evidence="4"/>
<organism evidence="16 17">
    <name type="scientific">Bordetella bronchiseptica 253</name>
    <dbReference type="NCBI Taxonomy" id="568707"/>
    <lineage>
        <taxon>Bacteria</taxon>
        <taxon>Pseudomonadati</taxon>
        <taxon>Pseudomonadota</taxon>
        <taxon>Betaproteobacteria</taxon>
        <taxon>Burkholderiales</taxon>
        <taxon>Alcaligenaceae</taxon>
        <taxon>Bordetella</taxon>
    </lineage>
</organism>
<dbReference type="GO" id="GO:0000287">
    <property type="term" value="F:magnesium ion binding"/>
    <property type="evidence" value="ECO:0007669"/>
    <property type="project" value="TreeGrafter"/>
</dbReference>
<evidence type="ECO:0000256" key="3">
    <source>
        <dbReference type="ARBA" id="ARBA00009184"/>
    </source>
</evidence>
<comment type="cofactor">
    <cofactor evidence="1">
        <name>Mg(2+)</name>
        <dbReference type="ChEBI" id="CHEBI:18420"/>
    </cofactor>
</comment>
<evidence type="ECO:0000313" key="17">
    <source>
        <dbReference type="Proteomes" id="UP000007564"/>
    </source>
</evidence>
<dbReference type="SUPFAM" id="SSF56784">
    <property type="entry name" value="HAD-like"/>
    <property type="match status" value="1"/>
</dbReference>
<dbReference type="InterPro" id="IPR004469">
    <property type="entry name" value="PSP"/>
</dbReference>
<name>A0A0C6PEB0_BORBO</name>
<dbReference type="SFLD" id="SFLDF00029">
    <property type="entry name" value="phosphoserine_phosphatase"/>
    <property type="match status" value="1"/>
</dbReference>
<evidence type="ECO:0000313" key="16">
    <source>
        <dbReference type="EMBL" id="CCJ56510.1"/>
    </source>
</evidence>
<sequence>MTIHHLVIQSPALAAEHAEQLAALAQAQGVTRISTTAARLLDVQQDGDTRAQVRHWAETHGVDAAFVPAGLALADCRILAMDMDSTLINIECIDEIAAVAGVGAQVAQITEAAMRGEIKDFSESLRRRVALLAGAPAAALERVYAEKLRLNPGAERLLASVQAAGIQTLLVSGGFTFFTERLRERLGLDHAHANTLEVDADGKLTGRVLGDILDGDAKAAHLAALAQRLSARPEQIIAIGDGANDLKMLARAGFAVAYHAKPIVREQTPYALNVCGLDGVLNWFEK</sequence>
<keyword evidence="6" id="KW-0028">Amino-acid biosynthesis</keyword>
<evidence type="ECO:0000256" key="12">
    <source>
        <dbReference type="ARBA" id="ARBA00048138"/>
    </source>
</evidence>
<dbReference type="KEGG" id="bbh:BN112_4596"/>
<keyword evidence="10" id="KW-0718">Serine biosynthesis</keyword>
<comment type="catalytic activity">
    <reaction evidence="12">
        <text>O-phospho-L-serine + H2O = L-serine + phosphate</text>
        <dbReference type="Rhea" id="RHEA:21208"/>
        <dbReference type="ChEBI" id="CHEBI:15377"/>
        <dbReference type="ChEBI" id="CHEBI:33384"/>
        <dbReference type="ChEBI" id="CHEBI:43474"/>
        <dbReference type="ChEBI" id="CHEBI:57524"/>
        <dbReference type="EC" id="3.1.3.3"/>
    </reaction>
</comment>
<dbReference type="HOGENOM" id="CLU_036368_4_0_4"/>
<evidence type="ECO:0000256" key="2">
    <source>
        <dbReference type="ARBA" id="ARBA00005135"/>
    </source>
</evidence>
<evidence type="ECO:0000256" key="9">
    <source>
        <dbReference type="ARBA" id="ARBA00022842"/>
    </source>
</evidence>
<dbReference type="OrthoDB" id="9792539at2"/>
<dbReference type="GO" id="GO:0036424">
    <property type="term" value="F:L-phosphoserine phosphatase activity"/>
    <property type="evidence" value="ECO:0007669"/>
    <property type="project" value="InterPro"/>
</dbReference>
<dbReference type="PANTHER" id="PTHR43344:SF2">
    <property type="entry name" value="PHOSPHOSERINE PHOSPHATASE"/>
    <property type="match status" value="1"/>
</dbReference>
<dbReference type="EMBL" id="HE965806">
    <property type="protein sequence ID" value="CCJ56510.1"/>
    <property type="molecule type" value="Genomic_DNA"/>
</dbReference>
<comment type="pathway">
    <text evidence="2">Amino-acid biosynthesis; L-serine biosynthesis; L-serine from 3-phospho-D-glycerate: step 3/3.</text>
</comment>
<evidence type="ECO:0000259" key="15">
    <source>
        <dbReference type="Pfam" id="PF13284"/>
    </source>
</evidence>
<dbReference type="Gene3D" id="3.40.50.1000">
    <property type="entry name" value="HAD superfamily/HAD-like"/>
    <property type="match status" value="1"/>
</dbReference>
<evidence type="ECO:0000256" key="5">
    <source>
        <dbReference type="ARBA" id="ARBA00015196"/>
    </source>
</evidence>
<gene>
    <name evidence="16" type="primary">serB</name>
    <name evidence="16" type="ORF">BN112_4596</name>
</gene>
<dbReference type="NCBIfam" id="TIGR01488">
    <property type="entry name" value="HAD-SF-IB"/>
    <property type="match status" value="1"/>
</dbReference>
<evidence type="ECO:0000256" key="7">
    <source>
        <dbReference type="ARBA" id="ARBA00022723"/>
    </source>
</evidence>
<dbReference type="RefSeq" id="WP_003813898.1">
    <property type="nucleotide sequence ID" value="NC_019382.1"/>
</dbReference>
<dbReference type="UniPathway" id="UPA00135">
    <property type="reaction ID" value="UER00198"/>
</dbReference>
<evidence type="ECO:0000256" key="10">
    <source>
        <dbReference type="ARBA" id="ARBA00023299"/>
    </source>
</evidence>
<dbReference type="NCBIfam" id="TIGR00338">
    <property type="entry name" value="serB"/>
    <property type="match status" value="1"/>
</dbReference>
<keyword evidence="8 16" id="KW-0378">Hydrolase</keyword>
<dbReference type="GO" id="GO:0006564">
    <property type="term" value="P:L-serine biosynthetic process"/>
    <property type="evidence" value="ECO:0007669"/>
    <property type="project" value="UniProtKB-KW"/>
</dbReference>
<feature type="active site" description="Nucleophile" evidence="14">
    <location>
        <position position="82"/>
    </location>
</feature>
<dbReference type="InterPro" id="IPR036412">
    <property type="entry name" value="HAD-like_sf"/>
</dbReference>
<dbReference type="GO" id="GO:0005737">
    <property type="term" value="C:cytoplasm"/>
    <property type="evidence" value="ECO:0007669"/>
    <property type="project" value="TreeGrafter"/>
</dbReference>
<evidence type="ECO:0000256" key="11">
    <source>
        <dbReference type="ARBA" id="ARBA00031693"/>
    </source>
</evidence>
<dbReference type="AlphaFoldDB" id="A0A0C6PEB0"/>
<evidence type="ECO:0000256" key="13">
    <source>
        <dbReference type="ARBA" id="ARBA00048523"/>
    </source>
</evidence>
<keyword evidence="7" id="KW-0479">Metal-binding</keyword>